<dbReference type="NCBIfam" id="NF000582">
    <property type="entry name" value="PRK00006.1"/>
    <property type="match status" value="1"/>
</dbReference>
<dbReference type="PANTHER" id="PTHR30272:SF1">
    <property type="entry name" value="3-HYDROXYACYL-[ACYL-CARRIER-PROTEIN] DEHYDRATASE"/>
    <property type="match status" value="1"/>
</dbReference>
<comment type="similarity">
    <text evidence="2 9">Belongs to the thioester dehydratase family. FabZ subfamily.</text>
</comment>
<sequence length="157" mass="17291">MNDTPARTLESADLKEIMRLLPHRYPFLLIDRIIHIDGDRSAIGIKNVTANEPQFTGHFPGNPIMPGVLIIEGMAQTAGAICAKSIGDGTNLVYFMTIDNARFRKPVVPGDRLEYHVAKTKQRGNIWKFHCEAMVDGSKVAEADIGAMLVPSESESE</sequence>
<evidence type="ECO:0000313" key="11">
    <source>
        <dbReference type="Proteomes" id="UP000246352"/>
    </source>
</evidence>
<keyword evidence="6 9" id="KW-0443">Lipid metabolism</keyword>
<feature type="active site" evidence="9">
    <location>
        <position position="58"/>
    </location>
</feature>
<dbReference type="FunFam" id="3.10.129.10:FF:000001">
    <property type="entry name" value="3-hydroxyacyl-[acyl-carrier-protein] dehydratase FabZ"/>
    <property type="match status" value="1"/>
</dbReference>
<dbReference type="RefSeq" id="WP_110030206.1">
    <property type="nucleotide sequence ID" value="NZ_QGTR01000001.1"/>
</dbReference>
<evidence type="ECO:0000256" key="8">
    <source>
        <dbReference type="ARBA" id="ARBA00025049"/>
    </source>
</evidence>
<dbReference type="GO" id="GO:0005737">
    <property type="term" value="C:cytoplasm"/>
    <property type="evidence" value="ECO:0007669"/>
    <property type="project" value="UniProtKB-SubCell"/>
</dbReference>
<keyword evidence="7 9" id="KW-0456">Lyase</keyword>
<evidence type="ECO:0000256" key="5">
    <source>
        <dbReference type="ARBA" id="ARBA00022556"/>
    </source>
</evidence>
<comment type="subcellular location">
    <subcellularLocation>
        <location evidence="1 9">Cytoplasm</location>
    </subcellularLocation>
</comment>
<evidence type="ECO:0000313" key="10">
    <source>
        <dbReference type="EMBL" id="PWW03683.1"/>
    </source>
</evidence>
<dbReference type="InterPro" id="IPR029069">
    <property type="entry name" value="HotDog_dom_sf"/>
</dbReference>
<protein>
    <recommendedName>
        <fullName evidence="9">3-hydroxyacyl-[acyl-carrier-protein] dehydratase FabZ</fullName>
        <ecNumber evidence="9">4.2.1.59</ecNumber>
    </recommendedName>
    <alternativeName>
        <fullName evidence="9">(3R)-hydroxymyristoyl-[acyl-carrier-protein] dehydratase</fullName>
        <shortName evidence="9">(3R)-hydroxymyristoyl-ACP dehydrase</shortName>
    </alternativeName>
    <alternativeName>
        <fullName evidence="9">Beta-hydroxyacyl-ACP dehydratase</fullName>
    </alternativeName>
</protein>
<dbReference type="InterPro" id="IPR013114">
    <property type="entry name" value="FabA_FabZ"/>
</dbReference>
<name>A0A317PQE6_9HYPH</name>
<organism evidence="10 11">
    <name type="scientific">Hoeflea marina</name>
    <dbReference type="NCBI Taxonomy" id="274592"/>
    <lineage>
        <taxon>Bacteria</taxon>
        <taxon>Pseudomonadati</taxon>
        <taxon>Pseudomonadota</taxon>
        <taxon>Alphaproteobacteria</taxon>
        <taxon>Hyphomicrobiales</taxon>
        <taxon>Rhizobiaceae</taxon>
        <taxon>Hoeflea</taxon>
    </lineage>
</organism>
<keyword evidence="5 9" id="KW-0441">Lipid A biosynthesis</keyword>
<comment type="caution">
    <text evidence="10">The sequence shown here is derived from an EMBL/GenBank/DDBJ whole genome shotgun (WGS) entry which is preliminary data.</text>
</comment>
<dbReference type="Pfam" id="PF07977">
    <property type="entry name" value="FabA"/>
    <property type="match status" value="1"/>
</dbReference>
<dbReference type="PANTHER" id="PTHR30272">
    <property type="entry name" value="3-HYDROXYACYL-[ACYL-CARRIER-PROTEIN] DEHYDRATASE"/>
    <property type="match status" value="1"/>
</dbReference>
<keyword evidence="11" id="KW-1185">Reference proteome</keyword>
<dbReference type="HAMAP" id="MF_00406">
    <property type="entry name" value="FabZ"/>
    <property type="match status" value="1"/>
</dbReference>
<evidence type="ECO:0000256" key="3">
    <source>
        <dbReference type="ARBA" id="ARBA00022490"/>
    </source>
</evidence>
<comment type="catalytic activity">
    <reaction evidence="9">
        <text>a (3R)-hydroxyacyl-[ACP] = a (2E)-enoyl-[ACP] + H2O</text>
        <dbReference type="Rhea" id="RHEA:13097"/>
        <dbReference type="Rhea" id="RHEA-COMP:9925"/>
        <dbReference type="Rhea" id="RHEA-COMP:9945"/>
        <dbReference type="ChEBI" id="CHEBI:15377"/>
        <dbReference type="ChEBI" id="CHEBI:78784"/>
        <dbReference type="ChEBI" id="CHEBI:78827"/>
        <dbReference type="EC" id="4.2.1.59"/>
    </reaction>
</comment>
<dbReference type="EMBL" id="QGTR01000001">
    <property type="protein sequence ID" value="PWW03683.1"/>
    <property type="molecule type" value="Genomic_DNA"/>
</dbReference>
<dbReference type="NCBIfam" id="TIGR01750">
    <property type="entry name" value="fabZ"/>
    <property type="match status" value="1"/>
</dbReference>
<dbReference type="OrthoDB" id="9772788at2"/>
<dbReference type="GO" id="GO:0006633">
    <property type="term" value="P:fatty acid biosynthetic process"/>
    <property type="evidence" value="ECO:0007669"/>
    <property type="project" value="UniProtKB-UniRule"/>
</dbReference>
<comment type="function">
    <text evidence="8 9">Involved in unsaturated fatty acids biosynthesis. Catalyzes the dehydration of short chain beta-hydroxyacyl-ACPs and long chain saturated and unsaturated beta-hydroxyacyl-ACPs.</text>
</comment>
<gene>
    <name evidence="9" type="primary">fabZ</name>
    <name evidence="10" type="ORF">DFR52_101369</name>
</gene>
<dbReference type="CDD" id="cd01288">
    <property type="entry name" value="FabZ"/>
    <property type="match status" value="1"/>
</dbReference>
<dbReference type="Proteomes" id="UP000246352">
    <property type="component" value="Unassembled WGS sequence"/>
</dbReference>
<evidence type="ECO:0000256" key="7">
    <source>
        <dbReference type="ARBA" id="ARBA00023239"/>
    </source>
</evidence>
<dbReference type="GO" id="GO:0009245">
    <property type="term" value="P:lipid A biosynthetic process"/>
    <property type="evidence" value="ECO:0007669"/>
    <property type="project" value="UniProtKB-UniRule"/>
</dbReference>
<dbReference type="SUPFAM" id="SSF54637">
    <property type="entry name" value="Thioesterase/thiol ester dehydrase-isomerase"/>
    <property type="match status" value="1"/>
</dbReference>
<evidence type="ECO:0000256" key="9">
    <source>
        <dbReference type="HAMAP-Rule" id="MF_00406"/>
    </source>
</evidence>
<dbReference type="Gene3D" id="3.10.129.10">
    <property type="entry name" value="Hotdog Thioesterase"/>
    <property type="match status" value="1"/>
</dbReference>
<evidence type="ECO:0000256" key="2">
    <source>
        <dbReference type="ARBA" id="ARBA00009174"/>
    </source>
</evidence>
<accession>A0A317PQE6</accession>
<keyword evidence="4 9" id="KW-0444">Lipid biosynthesis</keyword>
<dbReference type="EC" id="4.2.1.59" evidence="9"/>
<reference evidence="10 11" key="1">
    <citation type="submission" date="2018-05" db="EMBL/GenBank/DDBJ databases">
        <title>Genomic Encyclopedia of Type Strains, Phase IV (KMG-IV): sequencing the most valuable type-strain genomes for metagenomic binning, comparative biology and taxonomic classification.</title>
        <authorList>
            <person name="Goeker M."/>
        </authorList>
    </citation>
    <scope>NUCLEOTIDE SEQUENCE [LARGE SCALE GENOMIC DNA]</scope>
    <source>
        <strain evidence="10 11">DSM 16791</strain>
    </source>
</reference>
<proteinExistence type="inferred from homology"/>
<dbReference type="GO" id="GO:0016020">
    <property type="term" value="C:membrane"/>
    <property type="evidence" value="ECO:0007669"/>
    <property type="project" value="GOC"/>
</dbReference>
<evidence type="ECO:0000256" key="6">
    <source>
        <dbReference type="ARBA" id="ARBA00023098"/>
    </source>
</evidence>
<dbReference type="InterPro" id="IPR010084">
    <property type="entry name" value="FabZ"/>
</dbReference>
<evidence type="ECO:0000256" key="1">
    <source>
        <dbReference type="ARBA" id="ARBA00004496"/>
    </source>
</evidence>
<evidence type="ECO:0000256" key="4">
    <source>
        <dbReference type="ARBA" id="ARBA00022516"/>
    </source>
</evidence>
<keyword evidence="3 9" id="KW-0963">Cytoplasm</keyword>
<dbReference type="AlphaFoldDB" id="A0A317PQE6"/>
<dbReference type="GO" id="GO:0019171">
    <property type="term" value="F:(3R)-hydroxyacyl-[acyl-carrier-protein] dehydratase activity"/>
    <property type="evidence" value="ECO:0007669"/>
    <property type="project" value="UniProtKB-EC"/>
</dbReference>